<feature type="compositionally biased region" description="Basic and acidic residues" evidence="1">
    <location>
        <begin position="37"/>
        <end position="49"/>
    </location>
</feature>
<protein>
    <submittedName>
        <fullName evidence="2">Uncharacterized protein</fullName>
    </submittedName>
</protein>
<feature type="compositionally biased region" description="Polar residues" evidence="1">
    <location>
        <begin position="183"/>
        <end position="199"/>
    </location>
</feature>
<feature type="region of interest" description="Disordered" evidence="1">
    <location>
        <begin position="1"/>
        <end position="49"/>
    </location>
</feature>
<feature type="region of interest" description="Disordered" evidence="1">
    <location>
        <begin position="335"/>
        <end position="359"/>
    </location>
</feature>
<accession>A0A919GXA0</accession>
<evidence type="ECO:0000256" key="1">
    <source>
        <dbReference type="SAM" id="MobiDB-lite"/>
    </source>
</evidence>
<sequence length="359" mass="41496">MHLAQEPGERLRLRGTATQHRDEHRTFGVEGLLGHGGQDRRRADLDEPGHTLIGQRPDTVRETDRLPHVGDPVARVGQLISDERAGQVRYDGHLGLVERQTLSDGSELVEHRLHQRRVERVTDPQTRRLAAQLLPLGQPLLNRIQRTRDDQRQRTVHRRDRQTPLEADQRLRDLSLSRLNGNHPATSRQRTHQAATRGNQPARIGQRQNPRHMSTGQLADGVTDQDVGLHAEGLQQAEQGHLNREERRLRVLGLVKEHRFRRALRREQQFLQRPAQQPVELCTHLVQRLGEHRIDSSQTRTHPRTLRTLTREQETGLTEDRTTRHHTGARLLLSKRTQPRQQSLTIRSHHRTPLVELRP</sequence>
<feature type="compositionally biased region" description="Polar residues" evidence="1">
    <location>
        <begin position="335"/>
        <end position="346"/>
    </location>
</feature>
<dbReference type="AlphaFoldDB" id="A0A919GXA0"/>
<comment type="caution">
    <text evidence="2">The sequence shown here is derived from an EMBL/GenBank/DDBJ whole genome shotgun (WGS) entry which is preliminary data.</text>
</comment>
<dbReference type="AntiFam" id="ANF00171">
    <property type="entry name" value="Shadow ORF (opposite pikAII)"/>
</dbReference>
<evidence type="ECO:0000313" key="3">
    <source>
        <dbReference type="Proteomes" id="UP000600026"/>
    </source>
</evidence>
<keyword evidence="3" id="KW-1185">Reference proteome</keyword>
<feature type="region of interest" description="Disordered" evidence="1">
    <location>
        <begin position="143"/>
        <end position="215"/>
    </location>
</feature>
<feature type="compositionally biased region" description="Polar residues" evidence="1">
    <location>
        <begin position="206"/>
        <end position="215"/>
    </location>
</feature>
<dbReference type="Proteomes" id="UP000600026">
    <property type="component" value="Unassembled WGS sequence"/>
</dbReference>
<reference evidence="2" key="1">
    <citation type="submission" date="2020-09" db="EMBL/GenBank/DDBJ databases">
        <title>Whole genome shotgun sequence of Streptomyces xanthophaeus NBRC 12829.</title>
        <authorList>
            <person name="Komaki H."/>
            <person name="Tamura T."/>
        </authorList>
    </citation>
    <scope>NUCLEOTIDE SEQUENCE</scope>
    <source>
        <strain evidence="2">NBRC 12829</strain>
    </source>
</reference>
<proteinExistence type="predicted"/>
<evidence type="ECO:0000313" key="2">
    <source>
        <dbReference type="EMBL" id="GHI86230.1"/>
    </source>
</evidence>
<name>A0A919GXA0_9ACTN</name>
<organism evidence="2 3">
    <name type="scientific">Streptomyces xanthophaeus</name>
    <dbReference type="NCBI Taxonomy" id="67385"/>
    <lineage>
        <taxon>Bacteria</taxon>
        <taxon>Bacillati</taxon>
        <taxon>Actinomycetota</taxon>
        <taxon>Actinomycetes</taxon>
        <taxon>Kitasatosporales</taxon>
        <taxon>Streptomycetaceae</taxon>
        <taxon>Streptomyces</taxon>
    </lineage>
</organism>
<gene>
    <name evidence="2" type="ORF">Sxan_35940</name>
</gene>
<feature type="compositionally biased region" description="Basic and acidic residues" evidence="1">
    <location>
        <begin position="161"/>
        <end position="175"/>
    </location>
</feature>
<dbReference type="EMBL" id="BNEE01000006">
    <property type="protein sequence ID" value="GHI86230.1"/>
    <property type="molecule type" value="Genomic_DNA"/>
</dbReference>